<dbReference type="RefSeq" id="WP_149485591.1">
    <property type="nucleotide sequence ID" value="NZ_CP036150.1"/>
</dbReference>
<evidence type="ECO:0000259" key="2">
    <source>
        <dbReference type="Pfam" id="PF13690"/>
    </source>
</evidence>
<dbReference type="InterPro" id="IPR028976">
    <property type="entry name" value="CheC-like_sf"/>
</dbReference>
<keyword evidence="1" id="KW-0145">Chemotaxis</keyword>
<sequence>MRVEYINPFVEAAFNIIKEVLQCEVNREELYLKKSTQPVMGVAAIVGLAGDVEGRVLIDMSQETAIKVASTMNGEELTSMDELVKATITELANMVTAQAVTKLHDLGFKFDLTPPAIITGENMQVSDINVEALIVPLGLPHGKIEINVAIRERLGV</sequence>
<dbReference type="PANTHER" id="PTHR39452">
    <property type="entry name" value="CHEY-P PHOSPHATASE CHEX"/>
    <property type="match status" value="1"/>
</dbReference>
<dbReference type="PANTHER" id="PTHR39452:SF1">
    <property type="entry name" value="CHEY-P PHOSPHATASE CHEX"/>
    <property type="match status" value="1"/>
</dbReference>
<name>A0A5C1QIT5_9SPIO</name>
<accession>A0A5C1QIT5</accession>
<reference evidence="3 4" key="1">
    <citation type="submission" date="2019-02" db="EMBL/GenBank/DDBJ databases">
        <title>Complete Genome Sequence and Methylome Analysis of free living Spirochaetas.</title>
        <authorList>
            <person name="Fomenkov A."/>
            <person name="Dubinina G."/>
            <person name="Leshcheva N."/>
            <person name="Mikheeva N."/>
            <person name="Grabovich M."/>
            <person name="Vincze T."/>
            <person name="Roberts R.J."/>
        </authorList>
    </citation>
    <scope>NUCLEOTIDE SEQUENCE [LARGE SCALE GENOMIC DNA]</scope>
    <source>
        <strain evidence="3 4">K2</strain>
    </source>
</reference>
<dbReference type="KEGG" id="ock:EXM22_05720"/>
<dbReference type="Proteomes" id="UP000324209">
    <property type="component" value="Chromosome"/>
</dbReference>
<feature type="domain" description="Chemotaxis phosphatase CheX-like" evidence="2">
    <location>
        <begin position="42"/>
        <end position="133"/>
    </location>
</feature>
<dbReference type="OrthoDB" id="9788100at2"/>
<dbReference type="Gene3D" id="3.40.1550.10">
    <property type="entry name" value="CheC-like"/>
    <property type="match status" value="1"/>
</dbReference>
<dbReference type="InterPro" id="IPR028051">
    <property type="entry name" value="CheX-like_dom"/>
</dbReference>
<dbReference type="AlphaFoldDB" id="A0A5C1QIT5"/>
<evidence type="ECO:0000313" key="3">
    <source>
        <dbReference type="EMBL" id="QEN07511.1"/>
    </source>
</evidence>
<dbReference type="GO" id="GO:0006935">
    <property type="term" value="P:chemotaxis"/>
    <property type="evidence" value="ECO:0007669"/>
    <property type="project" value="UniProtKB-KW"/>
</dbReference>
<organism evidence="3 4">
    <name type="scientific">Oceanispirochaeta crateris</name>
    <dbReference type="NCBI Taxonomy" id="2518645"/>
    <lineage>
        <taxon>Bacteria</taxon>
        <taxon>Pseudomonadati</taxon>
        <taxon>Spirochaetota</taxon>
        <taxon>Spirochaetia</taxon>
        <taxon>Spirochaetales</taxon>
        <taxon>Spirochaetaceae</taxon>
        <taxon>Oceanispirochaeta</taxon>
    </lineage>
</organism>
<dbReference type="Pfam" id="PF13690">
    <property type="entry name" value="CheX"/>
    <property type="match status" value="1"/>
</dbReference>
<dbReference type="EMBL" id="CP036150">
    <property type="protein sequence ID" value="QEN07511.1"/>
    <property type="molecule type" value="Genomic_DNA"/>
</dbReference>
<dbReference type="SUPFAM" id="SSF103039">
    <property type="entry name" value="CheC-like"/>
    <property type="match status" value="1"/>
</dbReference>
<gene>
    <name evidence="3" type="ORF">EXM22_05720</name>
</gene>
<protein>
    <submittedName>
        <fullName evidence="3">Chemotaxis protein CheX</fullName>
    </submittedName>
</protein>
<evidence type="ECO:0000256" key="1">
    <source>
        <dbReference type="ARBA" id="ARBA00022500"/>
    </source>
</evidence>
<dbReference type="InterPro" id="IPR038756">
    <property type="entry name" value="CheX-like"/>
</dbReference>
<evidence type="ECO:0000313" key="4">
    <source>
        <dbReference type="Proteomes" id="UP000324209"/>
    </source>
</evidence>
<dbReference type="CDD" id="cd17906">
    <property type="entry name" value="CheX"/>
    <property type="match status" value="1"/>
</dbReference>
<keyword evidence="4" id="KW-1185">Reference proteome</keyword>
<proteinExistence type="predicted"/>